<comment type="subcellular location">
    <subcellularLocation>
        <location evidence="1">Cytoplasm</location>
    </subcellularLocation>
</comment>
<proteinExistence type="predicted"/>
<name>A0A176VFR1_MARPO</name>
<feature type="compositionally biased region" description="Polar residues" evidence="6">
    <location>
        <begin position="406"/>
        <end position="418"/>
    </location>
</feature>
<accession>A0A176VFR1</accession>
<comment type="caution">
    <text evidence="8">The sequence shown here is derived from an EMBL/GenBank/DDBJ whole genome shotgun (WGS) entry which is preliminary data.</text>
</comment>
<evidence type="ECO:0000256" key="3">
    <source>
        <dbReference type="ARBA" id="ARBA00022490"/>
    </source>
</evidence>
<reference evidence="8" key="1">
    <citation type="submission" date="2016-03" db="EMBL/GenBank/DDBJ databases">
        <title>Mechanisms controlling the formation of the plant cell surface in tip-growing cells are functionally conserved among land plants.</title>
        <authorList>
            <person name="Honkanen S."/>
            <person name="Jones V.A."/>
            <person name="Morieri G."/>
            <person name="Champion C."/>
            <person name="Hetherington A.J."/>
            <person name="Kelly S."/>
            <person name="Saint-Marcoux D."/>
            <person name="Proust H."/>
            <person name="Prescott H."/>
            <person name="Dolan L."/>
        </authorList>
    </citation>
    <scope>NUCLEOTIDE SEQUENCE [LARGE SCALE GENOMIC DNA]</scope>
    <source>
        <tissue evidence="8">Whole gametophyte</tissue>
    </source>
</reference>
<feature type="region of interest" description="Disordered" evidence="6">
    <location>
        <begin position="386"/>
        <end position="427"/>
    </location>
</feature>
<evidence type="ECO:0000256" key="1">
    <source>
        <dbReference type="ARBA" id="ARBA00004496"/>
    </source>
</evidence>
<dbReference type="AlphaFoldDB" id="A0A176VFR1"/>
<dbReference type="SUPFAM" id="SSF50978">
    <property type="entry name" value="WD40 repeat-like"/>
    <property type="match status" value="1"/>
</dbReference>
<keyword evidence="3" id="KW-0963">Cytoplasm</keyword>
<dbReference type="Pfam" id="PF10366">
    <property type="entry name" value="Vps39_1"/>
    <property type="match status" value="1"/>
</dbReference>
<protein>
    <recommendedName>
        <fullName evidence="7">CNH domain-containing protein</fullName>
    </recommendedName>
</protein>
<evidence type="ECO:0000256" key="2">
    <source>
        <dbReference type="ARBA" id="ARBA00022448"/>
    </source>
</evidence>
<dbReference type="Proteomes" id="UP000077202">
    <property type="component" value="Unassembled WGS sequence"/>
</dbReference>
<feature type="repeat" description="CHCR" evidence="5">
    <location>
        <begin position="628"/>
        <end position="793"/>
    </location>
</feature>
<evidence type="ECO:0000313" key="8">
    <source>
        <dbReference type="EMBL" id="OAE19212.1"/>
    </source>
</evidence>
<dbReference type="Pfam" id="PF10367">
    <property type="entry name" value="zf-Vps39_C"/>
    <property type="match status" value="1"/>
</dbReference>
<keyword evidence="9" id="KW-1185">Reference proteome</keyword>
<dbReference type="GO" id="GO:0006914">
    <property type="term" value="P:autophagy"/>
    <property type="evidence" value="ECO:0007669"/>
    <property type="project" value="TreeGrafter"/>
</dbReference>
<dbReference type="PANTHER" id="PTHR12894">
    <property type="entry name" value="CNH DOMAIN CONTAINING"/>
    <property type="match status" value="1"/>
</dbReference>
<dbReference type="GO" id="GO:0006886">
    <property type="term" value="P:intracellular protein transport"/>
    <property type="evidence" value="ECO:0007669"/>
    <property type="project" value="UniProtKB-UniRule"/>
</dbReference>
<dbReference type="Pfam" id="PF00780">
    <property type="entry name" value="CNH"/>
    <property type="match status" value="1"/>
</dbReference>
<feature type="domain" description="CNH" evidence="7">
    <location>
        <begin position="16"/>
        <end position="284"/>
    </location>
</feature>
<sequence length="1045" mass="115432">MVHNAFDSVQILRDCPAKIESVGLWGARLLLGCVDGSLRIYAPEETVDVLPSDSEVTVPTYILRETRVGFARKPVTHMDVLQSRGLLVTLSDAVAIHTLPEFEVVSYLTKTKGATLYCWDEDRGLLSVSKLKRILVYRYDGNRGFTEIKDLVAPDVVNAMAWCAGSLCLGIRREYIIMNVNTGVTVDVFPSGRSASPMIVSLPDGDLLLGKDKIGVIVDHNGKLTQDGGLSWSEAPAAVVIHSPYALARLSRHVEVRSLKAPHGLVQMLPLRDTQLLLSSDAGIIAATETAIHRILPVPVGVQVVQLAASGNFESALALCKMLPPEDAALRASKEDAIHIRYGHYLFEQGQYVEAMDHFGASSLDLTTILSLFPSVKLPSIVSPVSSEPFLEGRPLGTPTERSRAGLSSDQLESASGSQSGGPPHLSKLMNLEENQKLQDIQQRKIALSSLAGFLSSRRTSVIEKAEAEETDAAVAAMVEASPVARRNSEASSDKRKHEARELAIVLDTALVQAMLATDQSQAALALLKGPNYCDIAPCEEMMLATGHYLELVELYKSHKMHRDALNLLNDLAEKPESFAVPPKESQEVRSQMIIDYLKNLGAQDPALILDNSNWILKSNVAETMVLFASFNPPLPINLVLAHLKDNAPELRMLFLEHMLGEHANAAPAELQNELLQLYLARVLEERAASVAKGKWDERDHSEAREKLLNVLRNTTAYSPDRILQRLPIDGLYEERAYLLGRLGQHRLALTLYAHKLHEADLALAYCDRVYTTAMIGRKASKPTSKAMLPPVDQGAMNIYLTLLEVYLKPKAAVREYDRSLMSLAPIKAFTGARPTPQQQQRTRGVVSKKIAEIEGAEESKFSFSSAESAAESSRSDTEDLVEGPTSSEELMLDDALRLLSRRWDRLDGAQALRMIPSDTKLQNLLSFLEPLLRASSESRRNSAVIKSLHRSENLQVREELSQCRKRVVKVNSDRTCSICQKRIGTSVFAVYPNSTLAHFVCYRDRPVSKTGHVVVDSPNLSGTWHLQDMYLSEYLLFLQLQRLT</sequence>
<dbReference type="InterPro" id="IPR019452">
    <property type="entry name" value="VPS39/TGF_beta_rcpt-assoc_1"/>
</dbReference>
<dbReference type="PROSITE" id="PS50219">
    <property type="entry name" value="CNH"/>
    <property type="match status" value="1"/>
</dbReference>
<gene>
    <name evidence="8" type="ORF">AXG93_4751s1170</name>
</gene>
<keyword evidence="4" id="KW-0653">Protein transport</keyword>
<evidence type="ECO:0000256" key="5">
    <source>
        <dbReference type="PROSITE-ProRule" id="PRU01006"/>
    </source>
</evidence>
<keyword evidence="2" id="KW-0813">Transport</keyword>
<dbReference type="EMBL" id="LVLJ01003911">
    <property type="protein sequence ID" value="OAE19212.1"/>
    <property type="molecule type" value="Genomic_DNA"/>
</dbReference>
<organism evidence="8 9">
    <name type="scientific">Marchantia polymorpha subsp. ruderalis</name>
    <dbReference type="NCBI Taxonomy" id="1480154"/>
    <lineage>
        <taxon>Eukaryota</taxon>
        <taxon>Viridiplantae</taxon>
        <taxon>Streptophyta</taxon>
        <taxon>Embryophyta</taxon>
        <taxon>Marchantiophyta</taxon>
        <taxon>Marchantiopsida</taxon>
        <taxon>Marchantiidae</taxon>
        <taxon>Marchantiales</taxon>
        <taxon>Marchantiaceae</taxon>
        <taxon>Marchantia</taxon>
    </lineage>
</organism>
<feature type="compositionally biased region" description="Low complexity" evidence="6">
    <location>
        <begin position="862"/>
        <end position="873"/>
    </location>
</feature>
<dbReference type="InterPro" id="IPR032914">
    <property type="entry name" value="Vam6/VPS39/TRAP1"/>
</dbReference>
<dbReference type="GO" id="GO:0034058">
    <property type="term" value="P:endosomal vesicle fusion"/>
    <property type="evidence" value="ECO:0007669"/>
    <property type="project" value="TreeGrafter"/>
</dbReference>
<evidence type="ECO:0000313" key="9">
    <source>
        <dbReference type="Proteomes" id="UP000077202"/>
    </source>
</evidence>
<evidence type="ECO:0000259" key="7">
    <source>
        <dbReference type="PROSITE" id="PS50219"/>
    </source>
</evidence>
<dbReference type="InterPro" id="IPR036322">
    <property type="entry name" value="WD40_repeat_dom_sf"/>
</dbReference>
<feature type="region of interest" description="Disordered" evidence="6">
    <location>
        <begin position="862"/>
        <end position="888"/>
    </location>
</feature>
<dbReference type="PROSITE" id="PS50236">
    <property type="entry name" value="CHCR"/>
    <property type="match status" value="1"/>
</dbReference>
<evidence type="ECO:0000256" key="4">
    <source>
        <dbReference type="ARBA" id="ARBA00022927"/>
    </source>
</evidence>
<dbReference type="GO" id="GO:0005737">
    <property type="term" value="C:cytoplasm"/>
    <property type="evidence" value="ECO:0007669"/>
    <property type="project" value="UniProtKB-SubCell"/>
</dbReference>
<dbReference type="PANTHER" id="PTHR12894:SF27">
    <property type="entry name" value="TRANSFORMING GROWTH FACTOR-BETA RECEPTOR-ASSOCIATED PROTEIN 1"/>
    <property type="match status" value="1"/>
</dbReference>
<evidence type="ECO:0000256" key="6">
    <source>
        <dbReference type="SAM" id="MobiDB-lite"/>
    </source>
</evidence>
<dbReference type="InterPro" id="IPR000547">
    <property type="entry name" value="Clathrin_H-chain/VPS_repeat"/>
</dbReference>
<dbReference type="InterPro" id="IPR001180">
    <property type="entry name" value="CNH_dom"/>
</dbReference>
<dbReference type="InterPro" id="IPR019453">
    <property type="entry name" value="VPS39/TGFA1_Znf"/>
</dbReference>
<dbReference type="GO" id="GO:0016020">
    <property type="term" value="C:membrane"/>
    <property type="evidence" value="ECO:0007669"/>
    <property type="project" value="TreeGrafter"/>
</dbReference>